<organism evidence="1 2">
    <name type="scientific">Nostoc flagelliforme FACHB-838</name>
    <dbReference type="NCBI Taxonomy" id="2692904"/>
    <lineage>
        <taxon>Bacteria</taxon>
        <taxon>Bacillati</taxon>
        <taxon>Cyanobacteriota</taxon>
        <taxon>Cyanophyceae</taxon>
        <taxon>Nostocales</taxon>
        <taxon>Nostocaceae</taxon>
        <taxon>Nostoc</taxon>
    </lineage>
</organism>
<comment type="caution">
    <text evidence="1">The sequence shown here is derived from an EMBL/GenBank/DDBJ whole genome shotgun (WGS) entry which is preliminary data.</text>
</comment>
<proteinExistence type="predicted"/>
<accession>A0ABR8E5W2</accession>
<name>A0ABR8E5W2_9NOSO</name>
<evidence type="ECO:0000313" key="2">
    <source>
        <dbReference type="Proteomes" id="UP000623440"/>
    </source>
</evidence>
<sequence length="162" mass="17942">MKHRYINSFQTILQVFTRISAQYLVGTLLGTLEKNIRVSLAQMNPASEFLNSLAASDDPGIPYSIIAGNTSIIAAALEEQPQKKSSILKRLQQRLFNKVVELSFFGVPNDIAVKVDSIKSVPTARSHPPHIQEIPCDHMSYFLSEPTEVGLQALIAAITRHK</sequence>
<dbReference type="RefSeq" id="WP_190947506.1">
    <property type="nucleotide sequence ID" value="NZ_JACJSI010000574.1"/>
</dbReference>
<dbReference type="EMBL" id="JACJSI010000574">
    <property type="protein sequence ID" value="MBD2536858.1"/>
    <property type="molecule type" value="Genomic_DNA"/>
</dbReference>
<gene>
    <name evidence="1" type="ORF">H6G97_49595</name>
</gene>
<dbReference type="Proteomes" id="UP000623440">
    <property type="component" value="Unassembled WGS sequence"/>
</dbReference>
<evidence type="ECO:0000313" key="1">
    <source>
        <dbReference type="EMBL" id="MBD2536858.1"/>
    </source>
</evidence>
<keyword evidence="2" id="KW-1185">Reference proteome</keyword>
<protein>
    <submittedName>
        <fullName evidence="1">Uncharacterized protein</fullName>
    </submittedName>
</protein>
<reference evidence="1 2" key="1">
    <citation type="journal article" date="2020" name="ISME J.">
        <title>Comparative genomics reveals insights into cyanobacterial evolution and habitat adaptation.</title>
        <authorList>
            <person name="Chen M.Y."/>
            <person name="Teng W.K."/>
            <person name="Zhao L."/>
            <person name="Hu C.X."/>
            <person name="Zhou Y.K."/>
            <person name="Han B.P."/>
            <person name="Song L.R."/>
            <person name="Shu W.S."/>
        </authorList>
    </citation>
    <scope>NUCLEOTIDE SEQUENCE [LARGE SCALE GENOMIC DNA]</scope>
    <source>
        <strain evidence="1 2">FACHB-838</strain>
    </source>
</reference>